<feature type="non-terminal residue" evidence="1">
    <location>
        <position position="111"/>
    </location>
</feature>
<accession>A0A2V1CXF7</accession>
<sequence length="111" mass="12613">VRDFVAATESASFNRDKAINMLQKQYTINYRSKKAGSQAAAPDDKYIPSFFLDLLIIIGRPLKPITQPSSQFFNNITISFKNWRASYSSKHIHGLSFNLEHRTFRLATAAT</sequence>
<proteinExistence type="predicted"/>
<feature type="non-terminal residue" evidence="1">
    <location>
        <position position="1"/>
    </location>
</feature>
<dbReference type="AlphaFoldDB" id="A0A2V1CXF7"/>
<protein>
    <submittedName>
        <fullName evidence="1">Uncharacterized protein</fullName>
    </submittedName>
</protein>
<dbReference type="OrthoDB" id="3787584at2759"/>
<evidence type="ECO:0000313" key="1">
    <source>
        <dbReference type="EMBL" id="PVH90420.1"/>
    </source>
</evidence>
<evidence type="ECO:0000313" key="2">
    <source>
        <dbReference type="Proteomes" id="UP000244855"/>
    </source>
</evidence>
<dbReference type="Proteomes" id="UP000244855">
    <property type="component" value="Unassembled WGS sequence"/>
</dbReference>
<dbReference type="EMBL" id="KZ806327">
    <property type="protein sequence ID" value="PVH90420.1"/>
    <property type="molecule type" value="Genomic_DNA"/>
</dbReference>
<name>A0A2V1CXF7_9PLEO</name>
<gene>
    <name evidence="1" type="ORF">DM02DRAFT_509229</name>
</gene>
<organism evidence="1 2">
    <name type="scientific">Periconia macrospinosa</name>
    <dbReference type="NCBI Taxonomy" id="97972"/>
    <lineage>
        <taxon>Eukaryota</taxon>
        <taxon>Fungi</taxon>
        <taxon>Dikarya</taxon>
        <taxon>Ascomycota</taxon>
        <taxon>Pezizomycotina</taxon>
        <taxon>Dothideomycetes</taxon>
        <taxon>Pleosporomycetidae</taxon>
        <taxon>Pleosporales</taxon>
        <taxon>Massarineae</taxon>
        <taxon>Periconiaceae</taxon>
        <taxon>Periconia</taxon>
    </lineage>
</organism>
<keyword evidence="2" id="KW-1185">Reference proteome</keyword>
<reference evidence="1 2" key="1">
    <citation type="journal article" date="2018" name="Sci. Rep.">
        <title>Comparative genomics provides insights into the lifestyle and reveals functional heterogeneity of dark septate endophytic fungi.</title>
        <authorList>
            <person name="Knapp D.G."/>
            <person name="Nemeth J.B."/>
            <person name="Barry K."/>
            <person name="Hainaut M."/>
            <person name="Henrissat B."/>
            <person name="Johnson J."/>
            <person name="Kuo A."/>
            <person name="Lim J.H.P."/>
            <person name="Lipzen A."/>
            <person name="Nolan M."/>
            <person name="Ohm R.A."/>
            <person name="Tamas L."/>
            <person name="Grigoriev I.V."/>
            <person name="Spatafora J.W."/>
            <person name="Nagy L.G."/>
            <person name="Kovacs G.M."/>
        </authorList>
    </citation>
    <scope>NUCLEOTIDE SEQUENCE [LARGE SCALE GENOMIC DNA]</scope>
    <source>
        <strain evidence="1 2">DSE2036</strain>
    </source>
</reference>